<keyword evidence="7 13" id="KW-0671">Queuosine biosynthesis</keyword>
<evidence type="ECO:0000313" key="14">
    <source>
        <dbReference type="EMBL" id="KRO94217.1"/>
    </source>
</evidence>
<evidence type="ECO:0000256" key="13">
    <source>
        <dbReference type="HAMAP-Rule" id="MF_00113"/>
    </source>
</evidence>
<evidence type="ECO:0000256" key="1">
    <source>
        <dbReference type="ARBA" id="ARBA00004496"/>
    </source>
</evidence>
<keyword evidence="6 13" id="KW-0949">S-adenosyl-L-methionine</keyword>
<evidence type="ECO:0000256" key="3">
    <source>
        <dbReference type="ARBA" id="ARBA00011245"/>
    </source>
</evidence>
<evidence type="ECO:0000256" key="6">
    <source>
        <dbReference type="ARBA" id="ARBA00022691"/>
    </source>
</evidence>
<evidence type="ECO:0000313" key="15">
    <source>
        <dbReference type="Proteomes" id="UP000051213"/>
    </source>
</evidence>
<dbReference type="GO" id="GO:0005737">
    <property type="term" value="C:cytoplasm"/>
    <property type="evidence" value="ECO:0007669"/>
    <property type="project" value="UniProtKB-SubCell"/>
</dbReference>
<dbReference type="Proteomes" id="UP000051213">
    <property type="component" value="Unassembled WGS sequence"/>
</dbReference>
<dbReference type="Gene3D" id="3.40.1780.10">
    <property type="entry name" value="QueA-like"/>
    <property type="match status" value="1"/>
</dbReference>
<comment type="catalytic activity">
    <reaction evidence="8 13">
        <text>7-aminomethyl-7-carbaguanosine(34) in tRNA + S-adenosyl-L-methionine = epoxyqueuosine(34) in tRNA + adenine + L-methionine + 2 H(+)</text>
        <dbReference type="Rhea" id="RHEA:32155"/>
        <dbReference type="Rhea" id="RHEA-COMP:10342"/>
        <dbReference type="Rhea" id="RHEA-COMP:18582"/>
        <dbReference type="ChEBI" id="CHEBI:15378"/>
        <dbReference type="ChEBI" id="CHEBI:16708"/>
        <dbReference type="ChEBI" id="CHEBI:57844"/>
        <dbReference type="ChEBI" id="CHEBI:59789"/>
        <dbReference type="ChEBI" id="CHEBI:82833"/>
        <dbReference type="ChEBI" id="CHEBI:194443"/>
        <dbReference type="EC" id="2.4.99.17"/>
    </reaction>
</comment>
<comment type="subcellular location">
    <subcellularLocation>
        <location evidence="1 13">Cytoplasm</location>
    </subcellularLocation>
</comment>
<evidence type="ECO:0000256" key="5">
    <source>
        <dbReference type="ARBA" id="ARBA00022679"/>
    </source>
</evidence>
<evidence type="ECO:0000256" key="7">
    <source>
        <dbReference type="ARBA" id="ARBA00022785"/>
    </source>
</evidence>
<dbReference type="GO" id="GO:0008616">
    <property type="term" value="P:tRNA queuosine(34) biosynthetic process"/>
    <property type="evidence" value="ECO:0007669"/>
    <property type="project" value="UniProtKB-UniRule"/>
</dbReference>
<dbReference type="FunFam" id="3.40.1780.10:FF:000001">
    <property type="entry name" value="S-adenosylmethionine:tRNA ribosyltransferase-isomerase"/>
    <property type="match status" value="1"/>
</dbReference>
<dbReference type="SUPFAM" id="SSF111337">
    <property type="entry name" value="QueA-like"/>
    <property type="match status" value="1"/>
</dbReference>
<protein>
    <recommendedName>
        <fullName evidence="11 13">S-adenosylmethionine:tRNA ribosyltransferase-isomerase</fullName>
        <ecNumber evidence="10 13">2.4.99.17</ecNumber>
    </recommendedName>
    <alternativeName>
        <fullName evidence="12 13">Queuosine biosynthesis protein QueA</fullName>
    </alternativeName>
</protein>
<comment type="similarity">
    <text evidence="9 13">Belongs to the QueA family.</text>
</comment>
<accession>A0A0R2U411</accession>
<dbReference type="HAMAP" id="MF_00113">
    <property type="entry name" value="QueA"/>
    <property type="match status" value="1"/>
</dbReference>
<name>A0A0R2U411_9GAMM</name>
<evidence type="ECO:0000256" key="9">
    <source>
        <dbReference type="ARBA" id="ARBA00061210"/>
    </source>
</evidence>
<dbReference type="UniPathway" id="UPA00392"/>
<sequence>MRRDHFQFELPNELIARQPAVQRQGSRMLFLDSAENNLQHQQFSDFLSHVESGDLVVFNNTKVIAARLYGQKATGGKVEVLVERLVDAYSVLAHVRASKSPKPGNQIVFSEGFSAEMTGRDDDLFALTFNKPVLDVLDAIGHMPLPPYIDRSDTNEDKTRYQTVYADQLGAVAAPTAGLHFDEKMLEDIQTKGASIAFVTLHVGAGTFQPVRVDNIIDHKMHSEWLLVSLEVCDQVIKTKTNGGRVIAVGTTSVRCLETAARSGQIAPFEGDTNIFIYPGYRFNVVDGLLTNFHLSESTLLMLVSAFSGYHSIMAAYREAVSERYRFFSYGDAMFLLRNPNAEQEVPE</sequence>
<dbReference type="InterPro" id="IPR003699">
    <property type="entry name" value="QueA"/>
</dbReference>
<evidence type="ECO:0000256" key="12">
    <source>
        <dbReference type="ARBA" id="ARBA00076160"/>
    </source>
</evidence>
<dbReference type="AlphaFoldDB" id="A0A0R2U411"/>
<dbReference type="PANTHER" id="PTHR30307:SF0">
    <property type="entry name" value="S-ADENOSYLMETHIONINE:TRNA RIBOSYLTRANSFERASE-ISOMERASE"/>
    <property type="match status" value="1"/>
</dbReference>
<evidence type="ECO:0000256" key="8">
    <source>
        <dbReference type="ARBA" id="ARBA00052751"/>
    </source>
</evidence>
<gene>
    <name evidence="13" type="primary">queA</name>
    <name evidence="14" type="ORF">ABS24_07085</name>
</gene>
<comment type="pathway">
    <text evidence="2 13">tRNA modification; tRNA-queuosine biosynthesis.</text>
</comment>
<dbReference type="InterPro" id="IPR042119">
    <property type="entry name" value="QueA_dom2"/>
</dbReference>
<reference evidence="14 15" key="1">
    <citation type="submission" date="2015-10" db="EMBL/GenBank/DDBJ databases">
        <title>Metagenome-Assembled Genomes uncover a global brackish microbiome.</title>
        <authorList>
            <person name="Hugerth L.W."/>
            <person name="Larsson J."/>
            <person name="Alneberg J."/>
            <person name="Lindh M.V."/>
            <person name="Legrand C."/>
            <person name="Pinhassi J."/>
            <person name="Andersson A.F."/>
        </authorList>
    </citation>
    <scope>NUCLEOTIDE SEQUENCE [LARGE SCALE GENOMIC DNA]</scope>
    <source>
        <strain evidence="14">BACL26 MAG-121220-bin70</strain>
    </source>
</reference>
<dbReference type="Gene3D" id="2.40.10.240">
    <property type="entry name" value="QueA-like"/>
    <property type="match status" value="1"/>
</dbReference>
<dbReference type="InterPro" id="IPR042118">
    <property type="entry name" value="QueA_dom1"/>
</dbReference>
<dbReference type="NCBIfam" id="TIGR00113">
    <property type="entry name" value="queA"/>
    <property type="match status" value="1"/>
</dbReference>
<comment type="subunit">
    <text evidence="3 13">Monomer.</text>
</comment>
<keyword evidence="14" id="KW-0413">Isomerase</keyword>
<dbReference type="PANTHER" id="PTHR30307">
    <property type="entry name" value="S-ADENOSYLMETHIONINE:TRNA RIBOSYLTRANSFERASE-ISOMERASE"/>
    <property type="match status" value="1"/>
</dbReference>
<keyword evidence="4 13" id="KW-0963">Cytoplasm</keyword>
<comment type="function">
    <text evidence="13">Transfers and isomerizes the ribose moiety from AdoMet to the 7-aminomethyl group of 7-deazaguanine (preQ1-tRNA) to give epoxyqueuosine (oQ-tRNA).</text>
</comment>
<dbReference type="EMBL" id="LICA01000169">
    <property type="protein sequence ID" value="KRO94217.1"/>
    <property type="molecule type" value="Genomic_DNA"/>
</dbReference>
<dbReference type="GO" id="GO:0051075">
    <property type="term" value="F:S-adenosylmethionine:tRNA ribosyltransferase-isomerase activity"/>
    <property type="evidence" value="ECO:0007669"/>
    <property type="project" value="UniProtKB-EC"/>
</dbReference>
<dbReference type="Pfam" id="PF02547">
    <property type="entry name" value="Queuosine_synth"/>
    <property type="match status" value="1"/>
</dbReference>
<organism evidence="14 15">
    <name type="scientific">SAR92 bacterium BACL26 MAG-121220-bin70</name>
    <dbReference type="NCBI Taxonomy" id="1655626"/>
    <lineage>
        <taxon>Bacteria</taxon>
        <taxon>Pseudomonadati</taxon>
        <taxon>Pseudomonadota</taxon>
        <taxon>Gammaproteobacteria</taxon>
        <taxon>Cellvibrionales</taxon>
        <taxon>Porticoccaceae</taxon>
        <taxon>SAR92 clade</taxon>
    </lineage>
</organism>
<dbReference type="InterPro" id="IPR036100">
    <property type="entry name" value="QueA_sf"/>
</dbReference>
<evidence type="ECO:0000256" key="10">
    <source>
        <dbReference type="ARBA" id="ARBA00066503"/>
    </source>
</evidence>
<keyword evidence="5 13" id="KW-0808">Transferase</keyword>
<proteinExistence type="inferred from homology"/>
<evidence type="ECO:0000256" key="2">
    <source>
        <dbReference type="ARBA" id="ARBA00004691"/>
    </source>
</evidence>
<dbReference type="NCBIfam" id="NF001140">
    <property type="entry name" value="PRK00147.1"/>
    <property type="match status" value="1"/>
</dbReference>
<evidence type="ECO:0000256" key="11">
    <source>
        <dbReference type="ARBA" id="ARBA00069325"/>
    </source>
</evidence>
<evidence type="ECO:0000256" key="4">
    <source>
        <dbReference type="ARBA" id="ARBA00022490"/>
    </source>
</evidence>
<dbReference type="EC" id="2.4.99.17" evidence="10 13"/>
<comment type="caution">
    <text evidence="14">The sequence shown here is derived from an EMBL/GenBank/DDBJ whole genome shotgun (WGS) entry which is preliminary data.</text>
</comment>